<keyword evidence="1" id="KW-0472">Membrane</keyword>
<name>A0A0N4WHT1_HAEPC</name>
<organism evidence="2">
    <name type="scientific">Haemonchus placei</name>
    <name type="common">Barber's pole worm</name>
    <dbReference type="NCBI Taxonomy" id="6290"/>
    <lineage>
        <taxon>Eukaryota</taxon>
        <taxon>Metazoa</taxon>
        <taxon>Ecdysozoa</taxon>
        <taxon>Nematoda</taxon>
        <taxon>Chromadorea</taxon>
        <taxon>Rhabditida</taxon>
        <taxon>Rhabditina</taxon>
        <taxon>Rhabditomorpha</taxon>
        <taxon>Strongyloidea</taxon>
        <taxon>Trichostrongylidae</taxon>
        <taxon>Haemonchus</taxon>
    </lineage>
</organism>
<dbReference type="WBParaSite" id="HPLM_0001046701-mRNA-1">
    <property type="protein sequence ID" value="HPLM_0001046701-mRNA-1"/>
    <property type="gene ID" value="HPLM_0001046701"/>
</dbReference>
<feature type="transmembrane region" description="Helical" evidence="1">
    <location>
        <begin position="54"/>
        <end position="72"/>
    </location>
</feature>
<accession>A0A0N4WHT1</accession>
<proteinExistence type="predicted"/>
<protein>
    <submittedName>
        <fullName evidence="2">Ovule protein</fullName>
    </submittedName>
</protein>
<keyword evidence="1" id="KW-0812">Transmembrane</keyword>
<sequence length="84" mass="9834">LDSWYRSLSRAFSQGWSHQPSTIKLDKGSTQDCKVIPIRYNVQSIVQSPNYIPLYLWFIYLWVHLVIPMGIYPELAVSSSWVRC</sequence>
<evidence type="ECO:0000256" key="1">
    <source>
        <dbReference type="SAM" id="Phobius"/>
    </source>
</evidence>
<reference evidence="2" key="1">
    <citation type="submission" date="2017-02" db="UniProtKB">
        <authorList>
            <consortium name="WormBaseParasite"/>
        </authorList>
    </citation>
    <scope>IDENTIFICATION</scope>
</reference>
<dbReference type="AlphaFoldDB" id="A0A0N4WHT1"/>
<keyword evidence="1" id="KW-1133">Transmembrane helix</keyword>
<evidence type="ECO:0000313" key="2">
    <source>
        <dbReference type="WBParaSite" id="HPLM_0001046701-mRNA-1"/>
    </source>
</evidence>